<dbReference type="OrthoDB" id="9808516at2"/>
<evidence type="ECO:0000313" key="3">
    <source>
        <dbReference type="Proteomes" id="UP000003250"/>
    </source>
</evidence>
<organism evidence="2 3">
    <name type="scientific">Mesorhizobium alhagi CCNWXJ12-2</name>
    <dbReference type="NCBI Taxonomy" id="1107882"/>
    <lineage>
        <taxon>Bacteria</taxon>
        <taxon>Pseudomonadati</taxon>
        <taxon>Pseudomonadota</taxon>
        <taxon>Alphaproteobacteria</taxon>
        <taxon>Hyphomicrobiales</taxon>
        <taxon>Phyllobacteriaceae</taxon>
        <taxon>Allomesorhizobium</taxon>
    </lineage>
</organism>
<evidence type="ECO:0000256" key="1">
    <source>
        <dbReference type="SAM" id="MobiDB-lite"/>
    </source>
</evidence>
<accession>H0HZ02</accession>
<reference evidence="2 3" key="1">
    <citation type="journal article" date="2012" name="J. Bacteriol.">
        <title>Draft Genome Sequence of Mesorhizobium alhagi CCNWXJ12-2T, a Novel Salt-Resistant Species Isolated from the Desert of Northwestern China.</title>
        <authorList>
            <person name="Zhou M."/>
            <person name="Chen W."/>
            <person name="Chen H."/>
            <person name="Wei G."/>
        </authorList>
    </citation>
    <scope>NUCLEOTIDE SEQUENCE [LARGE SCALE GENOMIC DNA]</scope>
    <source>
        <strain evidence="2 3">CCNWXJ12-2</strain>
    </source>
</reference>
<dbReference type="Proteomes" id="UP000003250">
    <property type="component" value="Unassembled WGS sequence"/>
</dbReference>
<proteinExistence type="predicted"/>
<dbReference type="EMBL" id="AHAM01000238">
    <property type="protein sequence ID" value="EHK54054.1"/>
    <property type="molecule type" value="Genomic_DNA"/>
</dbReference>
<dbReference type="RefSeq" id="WP_008839009.1">
    <property type="nucleotide sequence ID" value="NZ_AHAM01000238.1"/>
</dbReference>
<name>H0HZ02_9HYPH</name>
<gene>
    <name evidence="2" type="ORF">MAXJ12_27183</name>
</gene>
<sequence length="88" mass="9853">MLREHEPTLEDLLNDALVRQVMASDGYNPDDIRQLFKMIGTHYRPLSTLFGCLSTFVNPQFELRQPAASPNRRSGLPPAALTNNISPS</sequence>
<dbReference type="AlphaFoldDB" id="H0HZ02"/>
<evidence type="ECO:0000313" key="2">
    <source>
        <dbReference type="EMBL" id="EHK54054.1"/>
    </source>
</evidence>
<protein>
    <submittedName>
        <fullName evidence="2">Uncharacterized protein</fullName>
    </submittedName>
</protein>
<keyword evidence="3" id="KW-1185">Reference proteome</keyword>
<feature type="region of interest" description="Disordered" evidence="1">
    <location>
        <begin position="66"/>
        <end position="88"/>
    </location>
</feature>